<dbReference type="SUPFAM" id="SSF64182">
    <property type="entry name" value="DHH phosphoesterases"/>
    <property type="match status" value="1"/>
</dbReference>
<dbReference type="GO" id="GO:0003676">
    <property type="term" value="F:nucleic acid binding"/>
    <property type="evidence" value="ECO:0007669"/>
    <property type="project" value="InterPro"/>
</dbReference>
<dbReference type="PANTHER" id="PTHR30255:SF2">
    <property type="entry name" value="SINGLE-STRANDED-DNA-SPECIFIC EXONUCLEASE RECJ"/>
    <property type="match status" value="1"/>
</dbReference>
<dbReference type="Proteomes" id="UP000231407">
    <property type="component" value="Unassembled WGS sequence"/>
</dbReference>
<dbReference type="InterPro" id="IPR003156">
    <property type="entry name" value="DHHA1_dom"/>
</dbReference>
<protein>
    <recommendedName>
        <fullName evidence="2">Single-stranded-DNA-specific exonuclease RecJ</fullName>
    </recommendedName>
</protein>
<evidence type="ECO:0000256" key="5">
    <source>
        <dbReference type="ARBA" id="ARBA00022839"/>
    </source>
</evidence>
<keyword evidence="3" id="KW-0540">Nuclease</keyword>
<dbReference type="InterPro" id="IPR001667">
    <property type="entry name" value="DDH_dom"/>
</dbReference>
<gene>
    <name evidence="9" type="ORF">COS78_02320</name>
</gene>
<feature type="domain" description="DHHA1" evidence="7">
    <location>
        <begin position="321"/>
        <end position="408"/>
    </location>
</feature>
<dbReference type="Gene3D" id="3.10.310.30">
    <property type="match status" value="1"/>
</dbReference>
<evidence type="ECO:0000313" key="10">
    <source>
        <dbReference type="Proteomes" id="UP000231407"/>
    </source>
</evidence>
<keyword evidence="4" id="KW-0378">Hydrolase</keyword>
<name>A0A2M7AS49_9BACT</name>
<dbReference type="PANTHER" id="PTHR30255">
    <property type="entry name" value="SINGLE-STRANDED-DNA-SPECIFIC EXONUCLEASE RECJ"/>
    <property type="match status" value="1"/>
</dbReference>
<evidence type="ECO:0000313" key="9">
    <source>
        <dbReference type="EMBL" id="PIU73444.1"/>
    </source>
</evidence>
<feature type="domain" description="RecJ OB" evidence="8">
    <location>
        <begin position="422"/>
        <end position="523"/>
    </location>
</feature>
<dbReference type="EMBL" id="PEWA01000027">
    <property type="protein sequence ID" value="PIU73444.1"/>
    <property type="molecule type" value="Genomic_DNA"/>
</dbReference>
<proteinExistence type="inferred from homology"/>
<accession>A0A2M7AS49</accession>
<dbReference type="Pfam" id="PF01368">
    <property type="entry name" value="DHH"/>
    <property type="match status" value="1"/>
</dbReference>
<evidence type="ECO:0000256" key="1">
    <source>
        <dbReference type="ARBA" id="ARBA00005915"/>
    </source>
</evidence>
<evidence type="ECO:0000259" key="6">
    <source>
        <dbReference type="Pfam" id="PF01368"/>
    </source>
</evidence>
<dbReference type="Pfam" id="PF17768">
    <property type="entry name" value="RecJ_OB"/>
    <property type="match status" value="1"/>
</dbReference>
<keyword evidence="5" id="KW-0269">Exonuclease</keyword>
<dbReference type="InterPro" id="IPR038763">
    <property type="entry name" value="DHH_sf"/>
</dbReference>
<evidence type="ECO:0000256" key="4">
    <source>
        <dbReference type="ARBA" id="ARBA00022801"/>
    </source>
</evidence>
<dbReference type="GO" id="GO:0004527">
    <property type="term" value="F:exonuclease activity"/>
    <property type="evidence" value="ECO:0007669"/>
    <property type="project" value="UniProtKB-KW"/>
</dbReference>
<reference evidence="10" key="1">
    <citation type="submission" date="2017-09" db="EMBL/GenBank/DDBJ databases">
        <title>Depth-based differentiation of microbial function through sediment-hosted aquifers and enrichment of novel symbionts in the deep terrestrial subsurface.</title>
        <authorList>
            <person name="Probst A.J."/>
            <person name="Ladd B."/>
            <person name="Jarett J.K."/>
            <person name="Geller-Mcgrath D.E."/>
            <person name="Sieber C.M.K."/>
            <person name="Emerson J.B."/>
            <person name="Anantharaman K."/>
            <person name="Thomas B.C."/>
            <person name="Malmstrom R."/>
            <person name="Stieglmeier M."/>
            <person name="Klingl A."/>
            <person name="Woyke T."/>
            <person name="Ryan C.M."/>
            <person name="Banfield J.F."/>
        </authorList>
    </citation>
    <scope>NUCLEOTIDE SEQUENCE [LARGE SCALE GENOMIC DNA]</scope>
</reference>
<feature type="domain" description="DDH" evidence="6">
    <location>
        <begin position="57"/>
        <end position="179"/>
    </location>
</feature>
<evidence type="ECO:0000256" key="2">
    <source>
        <dbReference type="ARBA" id="ARBA00019841"/>
    </source>
</evidence>
<comment type="caution">
    <text evidence="9">The sequence shown here is derived from an EMBL/GenBank/DDBJ whole genome shotgun (WGS) entry which is preliminary data.</text>
</comment>
<dbReference type="AlphaFoldDB" id="A0A2M7AS49"/>
<sequence length="526" mass="57546">MVLLDKSSDPKTILRLLLKNRGIKALDFHEFLKPSSPQNFLKLTPAIKLIKNNLSKNILIYGDYDVDGIVSSAILFQAFNSLGSPTFVLLPNRETDGYGIKATSFLKFQELNKVKFDLLITVDNGIVAGEEFTKILTKQPQLKILVIDHHLKNDQKLPVDAIVHSTDTSAAALAYFLAKELNADTDLGLAALGVVADCLPLTGINRQIVVHGLNSLRKNPPLSLKLLLASVGIKSDSLSVYDLSFIVAPRLNAAGRLDDPTLAFSFLNSEIQEEAGKFLTLLNNHNQNRQGLEKKSLEIAEEKISRDVACNVSTASFIFISDSSFHPGVIGLIAGRLTEKYHLPSIIISQKGSFARGSCRSVKGHHITNILRVFQDLFIDLGGHALAAGFSIDPVNIPELKNKLETYFTSAKISVFDPLAAVDAQMTLDAVTPTNIKYINLLSPFGIGNPTPTFYFKDLIISSFRQIGSTGDHLKFKFGSLDAVAFRQGKLFSSLKVGQPISFIASLDLNTWNGTTSPQLIVKEIL</sequence>
<evidence type="ECO:0000259" key="8">
    <source>
        <dbReference type="Pfam" id="PF17768"/>
    </source>
</evidence>
<dbReference type="InterPro" id="IPR051673">
    <property type="entry name" value="SSDNA_exonuclease_RecJ"/>
</dbReference>
<evidence type="ECO:0000259" key="7">
    <source>
        <dbReference type="Pfam" id="PF02272"/>
    </source>
</evidence>
<dbReference type="Gene3D" id="3.90.1640.30">
    <property type="match status" value="1"/>
</dbReference>
<dbReference type="InterPro" id="IPR041122">
    <property type="entry name" value="RecJ_OB"/>
</dbReference>
<comment type="similarity">
    <text evidence="1">Belongs to the RecJ family.</text>
</comment>
<organism evidence="9 10">
    <name type="scientific">Candidatus Shapirobacteria bacterium CG06_land_8_20_14_3_00_40_12</name>
    <dbReference type="NCBI Taxonomy" id="1974881"/>
    <lineage>
        <taxon>Bacteria</taxon>
        <taxon>Candidatus Shapironibacteriota</taxon>
    </lineage>
</organism>
<dbReference type="Pfam" id="PF02272">
    <property type="entry name" value="DHHA1"/>
    <property type="match status" value="1"/>
</dbReference>
<evidence type="ECO:0000256" key="3">
    <source>
        <dbReference type="ARBA" id="ARBA00022722"/>
    </source>
</evidence>